<gene>
    <name evidence="1" type="ORF">ACFO5X_06360</name>
</gene>
<sequence>MTALPLSSHMNRQRAELAAALELAPTSLRIEIMRAAIVLYGGTTTPLRDNTDGGLTFPNFTVLGVTGDGATEVEAIAEWTKAATRMTLAAEEEVAA</sequence>
<protein>
    <submittedName>
        <fullName evidence="1">Uncharacterized protein</fullName>
    </submittedName>
</protein>
<reference evidence="2" key="1">
    <citation type="journal article" date="2019" name="Int. J. Syst. Evol. Microbiol.">
        <title>The Global Catalogue of Microorganisms (GCM) 10K type strain sequencing project: providing services to taxonomists for standard genome sequencing and annotation.</title>
        <authorList>
            <consortium name="The Broad Institute Genomics Platform"/>
            <consortium name="The Broad Institute Genome Sequencing Center for Infectious Disease"/>
            <person name="Wu L."/>
            <person name="Ma J."/>
        </authorList>
    </citation>
    <scope>NUCLEOTIDE SEQUENCE [LARGE SCALE GENOMIC DNA]</scope>
    <source>
        <strain evidence="2">CGMCC 4.7283</strain>
    </source>
</reference>
<organism evidence="1 2">
    <name type="scientific">Seohaeicola nanhaiensis</name>
    <dbReference type="NCBI Taxonomy" id="1387282"/>
    <lineage>
        <taxon>Bacteria</taxon>
        <taxon>Pseudomonadati</taxon>
        <taxon>Pseudomonadota</taxon>
        <taxon>Alphaproteobacteria</taxon>
        <taxon>Rhodobacterales</taxon>
        <taxon>Roseobacteraceae</taxon>
        <taxon>Seohaeicola</taxon>
    </lineage>
</organism>
<accession>A0ABV9KE18</accession>
<comment type="caution">
    <text evidence="1">The sequence shown here is derived from an EMBL/GenBank/DDBJ whole genome shotgun (WGS) entry which is preliminary data.</text>
</comment>
<dbReference type="Proteomes" id="UP001595973">
    <property type="component" value="Unassembled WGS sequence"/>
</dbReference>
<name>A0ABV9KE18_9RHOB</name>
<keyword evidence="2" id="KW-1185">Reference proteome</keyword>
<dbReference type="RefSeq" id="WP_380716439.1">
    <property type="nucleotide sequence ID" value="NZ_JBHSGI010000004.1"/>
</dbReference>
<dbReference type="EMBL" id="JBHSGI010000004">
    <property type="protein sequence ID" value="MFC4668171.1"/>
    <property type="molecule type" value="Genomic_DNA"/>
</dbReference>
<proteinExistence type="predicted"/>
<evidence type="ECO:0000313" key="1">
    <source>
        <dbReference type="EMBL" id="MFC4668171.1"/>
    </source>
</evidence>
<evidence type="ECO:0000313" key="2">
    <source>
        <dbReference type="Proteomes" id="UP001595973"/>
    </source>
</evidence>